<feature type="region of interest" description="Disordered" evidence="1">
    <location>
        <begin position="475"/>
        <end position="515"/>
    </location>
</feature>
<reference evidence="3 4" key="1">
    <citation type="submission" date="2024-10" db="EMBL/GenBank/DDBJ databases">
        <title>Updated reference genomes for cyclostephanoid diatoms.</title>
        <authorList>
            <person name="Roberts W.R."/>
            <person name="Alverson A.J."/>
        </authorList>
    </citation>
    <scope>NUCLEOTIDE SEQUENCE [LARGE SCALE GENOMIC DNA]</scope>
    <source>
        <strain evidence="3 4">AJA228-03</strain>
    </source>
</reference>
<feature type="region of interest" description="Disordered" evidence="1">
    <location>
        <begin position="394"/>
        <end position="415"/>
    </location>
</feature>
<protein>
    <recommendedName>
        <fullName evidence="2">GYF domain-containing protein</fullName>
    </recommendedName>
</protein>
<evidence type="ECO:0000313" key="3">
    <source>
        <dbReference type="EMBL" id="KAL3823228.1"/>
    </source>
</evidence>
<dbReference type="AlphaFoldDB" id="A0ABD3SG09"/>
<gene>
    <name evidence="3" type="ORF">ACHAXA_003507</name>
</gene>
<dbReference type="PANTHER" id="PTHR13138">
    <property type="entry name" value="PROTEIN LIN1"/>
    <property type="match status" value="1"/>
</dbReference>
<comment type="caution">
    <text evidence="3">The sequence shown here is derived from an EMBL/GenBank/DDBJ whole genome shotgun (WGS) entry which is preliminary data.</text>
</comment>
<dbReference type="PROSITE" id="PS50829">
    <property type="entry name" value="GYF"/>
    <property type="match status" value="1"/>
</dbReference>
<dbReference type="Proteomes" id="UP001530377">
    <property type="component" value="Unassembled WGS sequence"/>
</dbReference>
<feature type="region of interest" description="Disordered" evidence="1">
    <location>
        <begin position="1"/>
        <end position="158"/>
    </location>
</feature>
<dbReference type="InterPro" id="IPR035445">
    <property type="entry name" value="GYF-like_dom_sf"/>
</dbReference>
<dbReference type="SMART" id="SM00444">
    <property type="entry name" value="GYF"/>
    <property type="match status" value="1"/>
</dbReference>
<feature type="compositionally biased region" description="Acidic residues" evidence="1">
    <location>
        <begin position="77"/>
        <end position="93"/>
    </location>
</feature>
<feature type="compositionally biased region" description="Basic and acidic residues" evidence="1">
    <location>
        <begin position="401"/>
        <end position="410"/>
    </location>
</feature>
<feature type="compositionally biased region" description="Gly residues" evidence="1">
    <location>
        <begin position="60"/>
        <end position="69"/>
    </location>
</feature>
<evidence type="ECO:0000313" key="4">
    <source>
        <dbReference type="Proteomes" id="UP001530377"/>
    </source>
</evidence>
<name>A0ABD3SG09_9STRA</name>
<keyword evidence="4" id="KW-1185">Reference proteome</keyword>
<accession>A0ABD3SG09</accession>
<dbReference type="Pfam" id="PF02213">
    <property type="entry name" value="GYF"/>
    <property type="match status" value="1"/>
</dbReference>
<feature type="region of interest" description="Disordered" evidence="1">
    <location>
        <begin position="196"/>
        <end position="223"/>
    </location>
</feature>
<evidence type="ECO:0000256" key="1">
    <source>
        <dbReference type="SAM" id="MobiDB-lite"/>
    </source>
</evidence>
<dbReference type="Gene3D" id="3.30.1490.40">
    <property type="match status" value="1"/>
</dbReference>
<dbReference type="PANTHER" id="PTHR13138:SF3">
    <property type="entry name" value="CD2 ANTIGEN CYTOPLASMIC TAIL-BINDING PROTEIN 2"/>
    <property type="match status" value="1"/>
</dbReference>
<proteinExistence type="predicted"/>
<feature type="compositionally biased region" description="Acidic residues" evidence="1">
    <location>
        <begin position="206"/>
        <end position="215"/>
    </location>
</feature>
<dbReference type="SUPFAM" id="SSF55277">
    <property type="entry name" value="GYF domain"/>
    <property type="match status" value="1"/>
</dbReference>
<feature type="compositionally biased region" description="Basic and acidic residues" evidence="1">
    <location>
        <begin position="196"/>
        <end position="205"/>
    </location>
</feature>
<sequence>MSSGPSHRGGRGGILRSRKRDNTGEEDGGGAIGRGVTFSTNVETGFVEFSKSRPPSSINDGGGGNGGGRSPFAGIGDNDDNEDDDDYEDDDDDGRGSGRGGGVDYDSDDDTEDAILASGDDFSSAVVVGSASSIRKNKWRNLGDDDDDETAAFRNPAEIEEARRKRGLVRRGGGRIDGIDESAIAKIDHDDNSARNRIDRRRNDQLDDVNDDDNGFGDGLSLITDKSADPDAYEWNASGNASCPVEPFNMDAERDGGMGYFDGDTYVFRRNKPIDGEEDAWLDGTLADGDNVGDGGGGSAGGGLDSTSVWRPTLKATTTDNDVGRGKSKFVADDETPEDLGRRLVNLLSDDNETAMMALARHGAFVRELRARELKATKIKSRFVNRKRHGGKISSVSLKHHGNDGEKTDDSTADDATADAMRRLKAETQRTREMVEELTELADALLFGGETEAYELTRMDWIHRYKLDEVRPSKLSAVDSGMTQDSRVSKKRKSYFDDATSIDEGGNSEPPPPLHQTDEVMWEYKGNEDGVIHGPYTSRQMLDWTSCGYFVGESSVDIRRVSERNAVGVVSTAKNGAIDGNHAEDDIKADVDDLMADLLDDDDGDNAGTMKKESCDTDAETKAESSWSRSDRRYLRFARENNLALHFLVL</sequence>
<organism evidence="3 4">
    <name type="scientific">Cyclostephanos tholiformis</name>
    <dbReference type="NCBI Taxonomy" id="382380"/>
    <lineage>
        <taxon>Eukaryota</taxon>
        <taxon>Sar</taxon>
        <taxon>Stramenopiles</taxon>
        <taxon>Ochrophyta</taxon>
        <taxon>Bacillariophyta</taxon>
        <taxon>Coscinodiscophyceae</taxon>
        <taxon>Thalassiosirophycidae</taxon>
        <taxon>Stephanodiscales</taxon>
        <taxon>Stephanodiscaceae</taxon>
        <taxon>Cyclostephanos</taxon>
    </lineage>
</organism>
<feature type="compositionally biased region" description="Low complexity" evidence="1">
    <location>
        <begin position="117"/>
        <end position="133"/>
    </location>
</feature>
<dbReference type="InterPro" id="IPR039905">
    <property type="entry name" value="CD2BP2/Lin1"/>
</dbReference>
<evidence type="ECO:0000259" key="2">
    <source>
        <dbReference type="PROSITE" id="PS50829"/>
    </source>
</evidence>
<feature type="domain" description="GYF" evidence="2">
    <location>
        <begin position="519"/>
        <end position="568"/>
    </location>
</feature>
<dbReference type="EMBL" id="JALLPB020000043">
    <property type="protein sequence ID" value="KAL3823228.1"/>
    <property type="molecule type" value="Genomic_DNA"/>
</dbReference>
<dbReference type="InterPro" id="IPR003169">
    <property type="entry name" value="GYF"/>
</dbReference>